<accession>A0AC35TLZ2</accession>
<dbReference type="Proteomes" id="UP000095286">
    <property type="component" value="Unplaced"/>
</dbReference>
<organism evidence="1 2">
    <name type="scientific">Rhabditophanes sp. KR3021</name>
    <dbReference type="NCBI Taxonomy" id="114890"/>
    <lineage>
        <taxon>Eukaryota</taxon>
        <taxon>Metazoa</taxon>
        <taxon>Ecdysozoa</taxon>
        <taxon>Nematoda</taxon>
        <taxon>Chromadorea</taxon>
        <taxon>Rhabditida</taxon>
        <taxon>Tylenchina</taxon>
        <taxon>Panagrolaimomorpha</taxon>
        <taxon>Strongyloidoidea</taxon>
        <taxon>Alloionematidae</taxon>
        <taxon>Rhabditophanes</taxon>
    </lineage>
</organism>
<evidence type="ECO:0000313" key="1">
    <source>
        <dbReference type="Proteomes" id="UP000095286"/>
    </source>
</evidence>
<sequence length="351" mass="41025">MHSGDMWQAQRRLTLKIMRDFGMGRPLMEDKMILSRNEMMEHLDSLEDKDNVNFPHIIHLAIGNIINSICFGFTYTYDGAQDFYNFTNALDATIKSGSTWQYRFLLMFPKFADNYYTKKYVFNGLFKGYRKVRELNVERVQKSRDSYNPNEEPENFVHAAIKEISEENSKYSFLEDYHIDAMVFDIYIAGQETSTTTIKWFILILMKFPKIQQKVFEEIYSVVGLETEIKLSHKKVLPYTNAFINEASRFANIVPIVIGHKCTRDTTIEGKLIPNGSVVQPFFYGSNYDETVFEDPFQFKPERFLLEDGKTLNKNLYDQMYSFGKGLRVCAGYSLALMELQLILPTLVQRY</sequence>
<evidence type="ECO:0000313" key="2">
    <source>
        <dbReference type="WBParaSite" id="RSKR_0000194100.1"/>
    </source>
</evidence>
<reference evidence="2" key="1">
    <citation type="submission" date="2016-11" db="UniProtKB">
        <authorList>
            <consortium name="WormBaseParasite"/>
        </authorList>
    </citation>
    <scope>IDENTIFICATION</scope>
    <source>
        <strain evidence="2">KR3021</strain>
    </source>
</reference>
<protein>
    <submittedName>
        <fullName evidence="2">Cytochrome P450</fullName>
    </submittedName>
</protein>
<proteinExistence type="predicted"/>
<name>A0AC35TLZ2_9BILA</name>
<dbReference type="WBParaSite" id="RSKR_0000194100.1">
    <property type="protein sequence ID" value="RSKR_0000194100.1"/>
    <property type="gene ID" value="RSKR_0000194100"/>
</dbReference>